<dbReference type="AlphaFoldDB" id="A0A0X3V8X1"/>
<evidence type="ECO:0008006" key="4">
    <source>
        <dbReference type="Google" id="ProtNLM"/>
    </source>
</evidence>
<evidence type="ECO:0000313" key="3">
    <source>
        <dbReference type="Proteomes" id="UP000053244"/>
    </source>
</evidence>
<evidence type="ECO:0000313" key="2">
    <source>
        <dbReference type="EMBL" id="KUL41253.1"/>
    </source>
</evidence>
<reference evidence="2 3" key="1">
    <citation type="submission" date="2015-10" db="EMBL/GenBank/DDBJ databases">
        <authorList>
            <person name="Gilbert D.G."/>
        </authorList>
    </citation>
    <scope>NUCLEOTIDE SEQUENCE [LARGE SCALE GENOMIC DNA]</scope>
    <source>
        <strain evidence="2 3">NRRL B-16712</strain>
    </source>
</reference>
<keyword evidence="1" id="KW-0472">Membrane</keyword>
<gene>
    <name evidence="2" type="ORF">ADL15_05130</name>
</gene>
<dbReference type="Proteomes" id="UP000053244">
    <property type="component" value="Unassembled WGS sequence"/>
</dbReference>
<protein>
    <recommendedName>
        <fullName evidence="4">Alkaline shock response membrane anchor protein AmaP</fullName>
    </recommendedName>
</protein>
<keyword evidence="1" id="KW-0812">Transmembrane</keyword>
<sequence length="191" mass="20090">MYADRTNRALLTLLGTSLLAAGTAGVLAGTEVFGSHLAGRYLTDNPIARYVGDNSIWFWPVIALAGVIAAGLALRWLIAVLTPPARAGDIVIAGDRADGPTTLNAGTLADAVTTEIDSYRGIDASHAGVYGSPTDPRLAITVRTSSDADIAAVRHHIEDDALTHVRHVLNRPDLPVILDIAVGKRHTSRVS</sequence>
<dbReference type="EMBL" id="LLZH01000015">
    <property type="protein sequence ID" value="KUL41253.1"/>
    <property type="molecule type" value="Genomic_DNA"/>
</dbReference>
<evidence type="ECO:0000256" key="1">
    <source>
        <dbReference type="SAM" id="Phobius"/>
    </source>
</evidence>
<name>A0A0X3V8X1_9ACTN</name>
<organism evidence="2 3">
    <name type="scientific">Actinoplanes awajinensis subsp. mycoplanecinus</name>
    <dbReference type="NCBI Taxonomy" id="135947"/>
    <lineage>
        <taxon>Bacteria</taxon>
        <taxon>Bacillati</taxon>
        <taxon>Actinomycetota</taxon>
        <taxon>Actinomycetes</taxon>
        <taxon>Micromonosporales</taxon>
        <taxon>Micromonosporaceae</taxon>
        <taxon>Actinoplanes</taxon>
    </lineage>
</organism>
<comment type="caution">
    <text evidence="2">The sequence shown here is derived from an EMBL/GenBank/DDBJ whole genome shotgun (WGS) entry which is preliminary data.</text>
</comment>
<keyword evidence="3" id="KW-1185">Reference proteome</keyword>
<proteinExistence type="predicted"/>
<accession>A0A0X3V8X1</accession>
<keyword evidence="1" id="KW-1133">Transmembrane helix</keyword>
<feature type="transmembrane region" description="Helical" evidence="1">
    <location>
        <begin position="56"/>
        <end position="78"/>
    </location>
</feature>